<dbReference type="RefSeq" id="WP_160410310.1">
    <property type="nucleotide sequence ID" value="NZ_WSES01000008.1"/>
</dbReference>
<gene>
    <name evidence="1" type="ORF">GPY61_26045</name>
</gene>
<dbReference type="Proteomes" id="UP000443353">
    <property type="component" value="Unassembled WGS sequence"/>
</dbReference>
<accession>A0A7X3G451</accession>
<proteinExistence type="predicted"/>
<sequence length="96" mass="10322">MKLEVALAELKGVRVALAFPPPAWVAPGVGDVLLERLRPYFPTLPVMLVAVQKHGVRAHAAFQAQALVDGADLAHLPRTTIDLDVAPFPPDEPPPF</sequence>
<protein>
    <submittedName>
        <fullName evidence="1">Uncharacterized protein</fullName>
    </submittedName>
</protein>
<keyword evidence="2" id="KW-1185">Reference proteome</keyword>
<evidence type="ECO:0000313" key="1">
    <source>
        <dbReference type="EMBL" id="MVW63390.1"/>
    </source>
</evidence>
<name>A0A7X3G451_9BURK</name>
<dbReference type="AlphaFoldDB" id="A0A7X3G451"/>
<comment type="caution">
    <text evidence="1">The sequence shown here is derived from an EMBL/GenBank/DDBJ whole genome shotgun (WGS) entry which is preliminary data.</text>
</comment>
<dbReference type="EMBL" id="WSES01000008">
    <property type="protein sequence ID" value="MVW63390.1"/>
    <property type="molecule type" value="Genomic_DNA"/>
</dbReference>
<evidence type="ECO:0000313" key="2">
    <source>
        <dbReference type="Proteomes" id="UP000443353"/>
    </source>
</evidence>
<reference evidence="1 2" key="1">
    <citation type="submission" date="2019-12" db="EMBL/GenBank/DDBJ databases">
        <authorList>
            <person name="Li C."/>
            <person name="Zhao J."/>
        </authorList>
    </citation>
    <scope>NUCLEOTIDE SEQUENCE [LARGE SCALE GENOMIC DNA]</scope>
    <source>
        <strain evidence="1 2">NEAU-DD11</strain>
    </source>
</reference>
<organism evidence="1 2">
    <name type="scientific">Massilia cellulosiltytica</name>
    <dbReference type="NCBI Taxonomy" id="2683234"/>
    <lineage>
        <taxon>Bacteria</taxon>
        <taxon>Pseudomonadati</taxon>
        <taxon>Pseudomonadota</taxon>
        <taxon>Betaproteobacteria</taxon>
        <taxon>Burkholderiales</taxon>
        <taxon>Oxalobacteraceae</taxon>
        <taxon>Telluria group</taxon>
        <taxon>Massilia</taxon>
    </lineage>
</organism>